<proteinExistence type="predicted"/>
<evidence type="ECO:0000313" key="2">
    <source>
        <dbReference type="EMBL" id="KAJ5123912.1"/>
    </source>
</evidence>
<feature type="chain" id="PRO_5040803337" evidence="1">
    <location>
        <begin position="18"/>
        <end position="144"/>
    </location>
</feature>
<sequence>MQLTNILPIVLAGLTTALPSTLHVNTITDDLIWAVSNFTIGCSKGGCVFDYDIAGRENEATPKFRTHCSGVESQKVSCDDKNITTIVSPAGNPDWNVDVTHSWQTWLSDDSLATWYQHGSKNVTVPDDKPIRFVMRPTQEYGVA</sequence>
<dbReference type="AlphaFoldDB" id="A0A9W9KWV2"/>
<reference evidence="2" key="2">
    <citation type="journal article" date="2023" name="IMA Fungus">
        <title>Comparative genomic study of the Penicillium genus elucidates a diverse pangenome and 15 lateral gene transfer events.</title>
        <authorList>
            <person name="Petersen C."/>
            <person name="Sorensen T."/>
            <person name="Nielsen M.R."/>
            <person name="Sondergaard T.E."/>
            <person name="Sorensen J.L."/>
            <person name="Fitzpatrick D.A."/>
            <person name="Frisvad J.C."/>
            <person name="Nielsen K.L."/>
        </authorList>
    </citation>
    <scope>NUCLEOTIDE SEQUENCE</scope>
    <source>
        <strain evidence="2">IBT 22155</strain>
    </source>
</reference>
<dbReference type="GeneID" id="81407651"/>
<comment type="caution">
    <text evidence="2">The sequence shown here is derived from an EMBL/GenBank/DDBJ whole genome shotgun (WGS) entry which is preliminary data.</text>
</comment>
<keyword evidence="3" id="KW-1185">Reference proteome</keyword>
<evidence type="ECO:0000256" key="1">
    <source>
        <dbReference type="SAM" id="SignalP"/>
    </source>
</evidence>
<keyword evidence="1" id="KW-0732">Signal</keyword>
<feature type="signal peptide" evidence="1">
    <location>
        <begin position="1"/>
        <end position="17"/>
    </location>
</feature>
<gene>
    <name evidence="2" type="ORF">N7515_007737</name>
</gene>
<dbReference type="EMBL" id="JAPQKL010000006">
    <property type="protein sequence ID" value="KAJ5123912.1"/>
    <property type="molecule type" value="Genomic_DNA"/>
</dbReference>
<accession>A0A9W9KWV2</accession>
<evidence type="ECO:0000313" key="3">
    <source>
        <dbReference type="Proteomes" id="UP001149079"/>
    </source>
</evidence>
<dbReference type="OrthoDB" id="3490397at2759"/>
<name>A0A9W9KWV2_9EURO</name>
<dbReference type="RefSeq" id="XP_056518311.1">
    <property type="nucleotide sequence ID" value="XM_056668481.1"/>
</dbReference>
<organism evidence="2 3">
    <name type="scientific">Penicillium bovifimosum</name>
    <dbReference type="NCBI Taxonomy" id="126998"/>
    <lineage>
        <taxon>Eukaryota</taxon>
        <taxon>Fungi</taxon>
        <taxon>Dikarya</taxon>
        <taxon>Ascomycota</taxon>
        <taxon>Pezizomycotina</taxon>
        <taxon>Eurotiomycetes</taxon>
        <taxon>Eurotiomycetidae</taxon>
        <taxon>Eurotiales</taxon>
        <taxon>Aspergillaceae</taxon>
        <taxon>Penicillium</taxon>
    </lineage>
</organism>
<dbReference type="Proteomes" id="UP001149079">
    <property type="component" value="Unassembled WGS sequence"/>
</dbReference>
<protein>
    <submittedName>
        <fullName evidence="2">Uncharacterized protein</fullName>
    </submittedName>
</protein>
<reference evidence="2" key="1">
    <citation type="submission" date="2022-11" db="EMBL/GenBank/DDBJ databases">
        <authorList>
            <person name="Petersen C."/>
        </authorList>
    </citation>
    <scope>NUCLEOTIDE SEQUENCE</scope>
    <source>
        <strain evidence="2">IBT 22155</strain>
    </source>
</reference>